<dbReference type="STRING" id="407821.A0A087UPP8"/>
<name>A0A087UPP8_STEMI</name>
<sequence>MDRLQMVEALCKHWEGPISLALYMSDSEVQQFLSYTLSSEILSSRKNLGYHIVYRDG</sequence>
<keyword evidence="7" id="KW-0808">Transferase</keyword>
<evidence type="ECO:0000256" key="5">
    <source>
        <dbReference type="ARBA" id="ARBA00023136"/>
    </source>
</evidence>
<dbReference type="AlphaFoldDB" id="A0A087UPP8"/>
<dbReference type="GO" id="GO:0042285">
    <property type="term" value="F:xylosyltransferase activity"/>
    <property type="evidence" value="ECO:0007669"/>
    <property type="project" value="TreeGrafter"/>
</dbReference>
<keyword evidence="8" id="KW-1185">Reference proteome</keyword>
<evidence type="ECO:0000313" key="8">
    <source>
        <dbReference type="Proteomes" id="UP000054359"/>
    </source>
</evidence>
<dbReference type="EMBL" id="KK120908">
    <property type="protein sequence ID" value="KFM79337.1"/>
    <property type="molecule type" value="Genomic_DNA"/>
</dbReference>
<keyword evidence="4" id="KW-1133">Transmembrane helix</keyword>
<keyword evidence="5" id="KW-0472">Membrane</keyword>
<gene>
    <name evidence="7" type="ORF">X975_04454</name>
</gene>
<feature type="non-terminal residue" evidence="7">
    <location>
        <position position="57"/>
    </location>
</feature>
<reference evidence="7 8" key="1">
    <citation type="submission" date="2013-11" db="EMBL/GenBank/DDBJ databases">
        <title>Genome sequencing of Stegodyphus mimosarum.</title>
        <authorList>
            <person name="Bechsgaard J."/>
        </authorList>
    </citation>
    <scope>NUCLEOTIDE SEQUENCE [LARGE SCALE GENOMIC DNA]</scope>
</reference>
<dbReference type="Pfam" id="PF13896">
    <property type="entry name" value="Glyco_transf_49"/>
    <property type="match status" value="1"/>
</dbReference>
<organism evidence="7 8">
    <name type="scientific">Stegodyphus mimosarum</name>
    <name type="common">African social velvet spider</name>
    <dbReference type="NCBI Taxonomy" id="407821"/>
    <lineage>
        <taxon>Eukaryota</taxon>
        <taxon>Metazoa</taxon>
        <taxon>Ecdysozoa</taxon>
        <taxon>Arthropoda</taxon>
        <taxon>Chelicerata</taxon>
        <taxon>Arachnida</taxon>
        <taxon>Araneae</taxon>
        <taxon>Araneomorphae</taxon>
        <taxon>Entelegynae</taxon>
        <taxon>Eresoidea</taxon>
        <taxon>Eresidae</taxon>
        <taxon>Stegodyphus</taxon>
    </lineage>
</organism>
<dbReference type="PANTHER" id="PTHR12270:SF25">
    <property type="entry name" value="GLYCOSYLTRANSFERASE-LIKE PROTEIN LARGE"/>
    <property type="match status" value="1"/>
</dbReference>
<keyword evidence="6" id="KW-0325">Glycoprotein</keyword>
<dbReference type="Proteomes" id="UP000054359">
    <property type="component" value="Unassembled WGS sequence"/>
</dbReference>
<dbReference type="InterPro" id="IPR051292">
    <property type="entry name" value="Xyl/GlcA_transferase"/>
</dbReference>
<dbReference type="OrthoDB" id="411524at2759"/>
<keyword evidence="3" id="KW-0735">Signal-anchor</keyword>
<evidence type="ECO:0000256" key="1">
    <source>
        <dbReference type="ARBA" id="ARBA00004606"/>
    </source>
</evidence>
<evidence type="ECO:0000256" key="6">
    <source>
        <dbReference type="ARBA" id="ARBA00023180"/>
    </source>
</evidence>
<keyword evidence="2" id="KW-0812">Transmembrane</keyword>
<evidence type="ECO:0000256" key="3">
    <source>
        <dbReference type="ARBA" id="ARBA00022968"/>
    </source>
</evidence>
<dbReference type="PANTHER" id="PTHR12270">
    <property type="entry name" value="GLYCOSYLTRANSFERASE-RELATED"/>
    <property type="match status" value="1"/>
</dbReference>
<evidence type="ECO:0000256" key="4">
    <source>
        <dbReference type="ARBA" id="ARBA00022989"/>
    </source>
</evidence>
<dbReference type="GO" id="GO:0035269">
    <property type="term" value="P:protein O-linked glycosylation via mannose"/>
    <property type="evidence" value="ECO:0007669"/>
    <property type="project" value="TreeGrafter"/>
</dbReference>
<proteinExistence type="predicted"/>
<accession>A0A087UPP8</accession>
<dbReference type="GO" id="GO:0015020">
    <property type="term" value="F:glucuronosyltransferase activity"/>
    <property type="evidence" value="ECO:0007669"/>
    <property type="project" value="TreeGrafter"/>
</dbReference>
<dbReference type="GO" id="GO:0005794">
    <property type="term" value="C:Golgi apparatus"/>
    <property type="evidence" value="ECO:0007669"/>
    <property type="project" value="TreeGrafter"/>
</dbReference>
<dbReference type="GO" id="GO:0016020">
    <property type="term" value="C:membrane"/>
    <property type="evidence" value="ECO:0007669"/>
    <property type="project" value="UniProtKB-SubCell"/>
</dbReference>
<evidence type="ECO:0000313" key="7">
    <source>
        <dbReference type="EMBL" id="KFM79337.1"/>
    </source>
</evidence>
<protein>
    <submittedName>
        <fullName evidence="7">Glycosyltransferase-like protein LARGE2</fullName>
    </submittedName>
</protein>
<evidence type="ECO:0000256" key="2">
    <source>
        <dbReference type="ARBA" id="ARBA00022692"/>
    </source>
</evidence>
<comment type="subcellular location">
    <subcellularLocation>
        <location evidence="1">Membrane</location>
        <topology evidence="1">Single-pass type II membrane protein</topology>
    </subcellularLocation>
</comment>